<keyword evidence="10" id="KW-0807">Transducer</keyword>
<keyword evidence="6" id="KW-0297">G-protein coupled receptor</keyword>
<evidence type="ECO:0000256" key="2">
    <source>
        <dbReference type="ARBA" id="ARBA00022475"/>
    </source>
</evidence>
<keyword evidence="7" id="KW-0472">Membrane</keyword>
<keyword evidence="2" id="KW-1003">Cell membrane</keyword>
<evidence type="ECO:0000256" key="1">
    <source>
        <dbReference type="ARBA" id="ARBA00004651"/>
    </source>
</evidence>
<organism evidence="14 15">
    <name type="scientific">Clarias magur</name>
    <name type="common">Asian catfish</name>
    <name type="synonym">Macropteronotus magur</name>
    <dbReference type="NCBI Taxonomy" id="1594786"/>
    <lineage>
        <taxon>Eukaryota</taxon>
        <taxon>Metazoa</taxon>
        <taxon>Chordata</taxon>
        <taxon>Craniata</taxon>
        <taxon>Vertebrata</taxon>
        <taxon>Euteleostomi</taxon>
        <taxon>Actinopterygii</taxon>
        <taxon>Neopterygii</taxon>
        <taxon>Teleostei</taxon>
        <taxon>Ostariophysi</taxon>
        <taxon>Siluriformes</taxon>
        <taxon>Clariidae</taxon>
        <taxon>Clarias</taxon>
    </lineage>
</organism>
<dbReference type="InterPro" id="IPR000337">
    <property type="entry name" value="GPCR_3"/>
</dbReference>
<evidence type="ECO:0000256" key="10">
    <source>
        <dbReference type="ARBA" id="ARBA00023224"/>
    </source>
</evidence>
<keyword evidence="15" id="KW-1185">Reference proteome</keyword>
<gene>
    <name evidence="14" type="primary">v2rx1</name>
    <name evidence="14" type="ORF">DAT39_014302</name>
</gene>
<evidence type="ECO:0000256" key="3">
    <source>
        <dbReference type="ARBA" id="ARBA00022692"/>
    </source>
</evidence>
<dbReference type="PANTHER" id="PTHR24061">
    <property type="entry name" value="CALCIUM-SENSING RECEPTOR-RELATED"/>
    <property type="match status" value="1"/>
</dbReference>
<evidence type="ECO:0000259" key="12">
    <source>
        <dbReference type="Pfam" id="PF01094"/>
    </source>
</evidence>
<feature type="signal peptide" evidence="11">
    <location>
        <begin position="1"/>
        <end position="25"/>
    </location>
</feature>
<dbReference type="EMBL" id="QNUK01000297">
    <property type="protein sequence ID" value="KAF5895981.1"/>
    <property type="molecule type" value="Genomic_DNA"/>
</dbReference>
<dbReference type="InterPro" id="IPR028082">
    <property type="entry name" value="Peripla_BP_I"/>
</dbReference>
<keyword evidence="9" id="KW-0325">Glycoprotein</keyword>
<dbReference type="GO" id="GO:0005886">
    <property type="term" value="C:plasma membrane"/>
    <property type="evidence" value="ECO:0007669"/>
    <property type="project" value="UniProtKB-SubCell"/>
</dbReference>
<dbReference type="Pfam" id="PF01094">
    <property type="entry name" value="ANF_receptor"/>
    <property type="match status" value="1"/>
</dbReference>
<dbReference type="GO" id="GO:0004930">
    <property type="term" value="F:G protein-coupled receptor activity"/>
    <property type="evidence" value="ECO:0007669"/>
    <property type="project" value="UniProtKB-KW"/>
</dbReference>
<evidence type="ECO:0000259" key="13">
    <source>
        <dbReference type="Pfam" id="PF07562"/>
    </source>
</evidence>
<dbReference type="InterPro" id="IPR001828">
    <property type="entry name" value="ANF_lig-bd_rcpt"/>
</dbReference>
<evidence type="ECO:0000256" key="6">
    <source>
        <dbReference type="ARBA" id="ARBA00023040"/>
    </source>
</evidence>
<reference evidence="14" key="1">
    <citation type="submission" date="2020-07" db="EMBL/GenBank/DDBJ databases">
        <title>Clarias magur genome sequencing, assembly and annotation.</title>
        <authorList>
            <person name="Kushwaha B."/>
            <person name="Kumar R."/>
            <person name="Das P."/>
            <person name="Joshi C.G."/>
            <person name="Kumar D."/>
            <person name="Nagpure N.S."/>
            <person name="Pandey M."/>
            <person name="Agarwal S."/>
            <person name="Srivastava S."/>
            <person name="Singh M."/>
            <person name="Sahoo L."/>
            <person name="Jayasankar P."/>
            <person name="Meher P.K."/>
            <person name="Koringa P.G."/>
            <person name="Iquebal M.A."/>
            <person name="Das S.P."/>
            <person name="Bit A."/>
            <person name="Patnaik S."/>
            <person name="Patel N."/>
            <person name="Shah T.M."/>
            <person name="Hinsu A."/>
            <person name="Jena J.K."/>
        </authorList>
    </citation>
    <scope>NUCLEOTIDE SEQUENCE</scope>
    <source>
        <strain evidence="14">CIFAMagur01</strain>
        <tissue evidence="14">Testis</tissue>
    </source>
</reference>
<evidence type="ECO:0000256" key="5">
    <source>
        <dbReference type="ARBA" id="ARBA00022989"/>
    </source>
</evidence>
<dbReference type="InterPro" id="IPR011500">
    <property type="entry name" value="GPCR_3_9-Cys_dom"/>
</dbReference>
<comment type="subcellular location">
    <subcellularLocation>
        <location evidence="1">Cell membrane</location>
        <topology evidence="1">Multi-pass membrane protein</topology>
    </subcellularLocation>
</comment>
<feature type="domain" description="Receptor ligand binding region" evidence="12">
    <location>
        <begin position="131"/>
        <end position="441"/>
    </location>
</feature>
<dbReference type="PRINTS" id="PR00248">
    <property type="entry name" value="GPCRMGR"/>
</dbReference>
<evidence type="ECO:0000256" key="7">
    <source>
        <dbReference type="ARBA" id="ARBA00023136"/>
    </source>
</evidence>
<feature type="chain" id="PRO_5035270002" evidence="11">
    <location>
        <begin position="26"/>
        <end position="521"/>
    </location>
</feature>
<evidence type="ECO:0000256" key="8">
    <source>
        <dbReference type="ARBA" id="ARBA00023170"/>
    </source>
</evidence>
<evidence type="ECO:0000313" key="14">
    <source>
        <dbReference type="EMBL" id="KAF5895981.1"/>
    </source>
</evidence>
<dbReference type="PRINTS" id="PR00592">
    <property type="entry name" value="CASENSINGR"/>
</dbReference>
<protein>
    <submittedName>
        <fullName evidence="14">Extracellular calcium-sensing receptor-like</fullName>
    </submittedName>
</protein>
<feature type="non-terminal residue" evidence="14">
    <location>
        <position position="521"/>
    </location>
</feature>
<dbReference type="Pfam" id="PF07562">
    <property type="entry name" value="NCD3G"/>
    <property type="match status" value="1"/>
</dbReference>
<proteinExistence type="predicted"/>
<dbReference type="OrthoDB" id="5984008at2759"/>
<evidence type="ECO:0000313" key="15">
    <source>
        <dbReference type="Proteomes" id="UP000727407"/>
    </source>
</evidence>
<dbReference type="PANTHER" id="PTHR24061:SF579">
    <property type="entry name" value="OLFACTORY RECEPTOR C FAMILY, U1"/>
    <property type="match status" value="1"/>
</dbReference>
<dbReference type="InterPro" id="IPR038550">
    <property type="entry name" value="GPCR_3_9-Cys_sf"/>
</dbReference>
<dbReference type="Gene3D" id="2.10.50.30">
    <property type="entry name" value="GPCR, family 3, nine cysteines domain"/>
    <property type="match status" value="1"/>
</dbReference>
<comment type="caution">
    <text evidence="14">The sequence shown here is derived from an EMBL/GenBank/DDBJ whole genome shotgun (WGS) entry which is preliminary data.</text>
</comment>
<dbReference type="Proteomes" id="UP000727407">
    <property type="component" value="Unassembled WGS sequence"/>
</dbReference>
<dbReference type="SUPFAM" id="SSF53822">
    <property type="entry name" value="Periplasmic binding protein-like I"/>
    <property type="match status" value="1"/>
</dbReference>
<dbReference type="FunFam" id="3.40.50.2300:FF:000016">
    <property type="entry name" value="Taste 1 receptor member 2"/>
    <property type="match status" value="1"/>
</dbReference>
<evidence type="ECO:0000256" key="11">
    <source>
        <dbReference type="SAM" id="SignalP"/>
    </source>
</evidence>
<name>A0A8J4X0C2_CLAMG</name>
<sequence length="521" mass="58482">MLGNMPVDELALLAIFLLLWPKIHSSESSNGCWSVGEYNPHVLEMDGDIILGGLFPLHYSTPPHGYNFTDQPQVQKCSGFDLRAFRWVQTMVFAIEEINRNPRLLPGVKLGYRIMDGCDHVHTSLQRAFSLISYFATCTCLTDKRMYPTFLRTVPSDVFQVHALVKLMAHFGWHWVGTIGTDDDYSHYGIQAFTEKFNKMGGCVDFHQTIPKQPTTEQISAITDALEASTARVIVVFATEGQLQQFLSEVARRNLTGRQWVASEAWVTANLLTSPLFQHVLTGTLGFSFRGANISGLAEFLLKVQPSNNPGSVFTNMFWEEQFNCRLDYAISEGLDKPFCTGLENLKEVKSSYTSVTPARVSYNVYKAIYAVTHALHQLLQCTSIAQASGQRSCNTRAEFTPGQLLYHLRRVNFTNQFGEMVYFDVNGEPVPLYDIINWQKDGRGGIRFQRVGSYDGSAPTWQQLKLDMDVIEWTGGQSQIPVSQCTAPCPPGTRQAMRPGEPICCFDCLRCTEGEFTNTS</sequence>
<dbReference type="InterPro" id="IPR000068">
    <property type="entry name" value="GPCR_3_Ca_sens_rcpt-rel"/>
</dbReference>
<evidence type="ECO:0000256" key="4">
    <source>
        <dbReference type="ARBA" id="ARBA00022729"/>
    </source>
</evidence>
<keyword evidence="3" id="KW-0812">Transmembrane</keyword>
<dbReference type="Gene3D" id="3.40.50.2300">
    <property type="match status" value="3"/>
</dbReference>
<accession>A0A8J4X0C2</accession>
<keyword evidence="8 14" id="KW-0675">Receptor</keyword>
<keyword evidence="4 11" id="KW-0732">Signal</keyword>
<keyword evidence="5" id="KW-1133">Transmembrane helix</keyword>
<feature type="domain" description="GPCR family 3 nine cysteines" evidence="13">
    <location>
        <begin position="481"/>
        <end position="520"/>
    </location>
</feature>
<dbReference type="AlphaFoldDB" id="A0A8J4X0C2"/>
<evidence type="ECO:0000256" key="9">
    <source>
        <dbReference type="ARBA" id="ARBA00023180"/>
    </source>
</evidence>